<organism evidence="2 3">
    <name type="scientific">Kushneria avicenniae</name>
    <dbReference type="NCBI Taxonomy" id="402385"/>
    <lineage>
        <taxon>Bacteria</taxon>
        <taxon>Pseudomonadati</taxon>
        <taxon>Pseudomonadota</taxon>
        <taxon>Gammaproteobacteria</taxon>
        <taxon>Oceanospirillales</taxon>
        <taxon>Halomonadaceae</taxon>
        <taxon>Kushneria</taxon>
    </lineage>
</organism>
<name>A0A1I1G6J2_9GAMM</name>
<reference evidence="3" key="1">
    <citation type="submission" date="2016-10" db="EMBL/GenBank/DDBJ databases">
        <authorList>
            <person name="Varghese N."/>
            <person name="Submissions S."/>
        </authorList>
    </citation>
    <scope>NUCLEOTIDE SEQUENCE [LARGE SCALE GENOMIC DNA]</scope>
    <source>
        <strain evidence="3">DSM 23439</strain>
    </source>
</reference>
<dbReference type="Pfam" id="PF13577">
    <property type="entry name" value="SnoaL_4"/>
    <property type="match status" value="2"/>
</dbReference>
<evidence type="ECO:0000313" key="3">
    <source>
        <dbReference type="Proteomes" id="UP000199046"/>
    </source>
</evidence>
<sequence length="317" mass="35926">MSRLITRTAALDLLHRFTQSWADNDWTAQEAFISAEVALRSDHKGHHQGRDSVIARFEEDARDDQRLALATTNHYVTADGQGHAMVSAYGYGELSQPPSQSPVTAFGLVMRLQLTWCGEDWKIDDILLSVVWAEGETQRLAGWTLPPGQQGWRPGDDAPVMVSELDSPWVAMPDNRIQASEEEKIAETYSRYAWGIDQNDITLFKSTYTPAARGLFPPLGPLNGLHEIVGSLKAFRRLWPWMQHHGEPLKITLADDGQSAEMWVGRRIPGRWVDDDGQRLYGAHYRLELIKEDGLWKFSWSEYVPGWFGDDNMPFTS</sequence>
<dbReference type="Gene3D" id="3.10.450.50">
    <property type="match status" value="2"/>
</dbReference>
<dbReference type="RefSeq" id="WP_175489561.1">
    <property type="nucleotide sequence ID" value="NZ_FOLY01000001.1"/>
</dbReference>
<proteinExistence type="predicted"/>
<protein>
    <submittedName>
        <fullName evidence="2">SnoaL-like domain-containing protein</fullName>
    </submittedName>
</protein>
<dbReference type="AlphaFoldDB" id="A0A1I1G6J2"/>
<feature type="domain" description="SnoaL-like" evidence="1">
    <location>
        <begin position="180"/>
        <end position="299"/>
    </location>
</feature>
<dbReference type="InterPro" id="IPR037401">
    <property type="entry name" value="SnoaL-like"/>
</dbReference>
<dbReference type="SUPFAM" id="SSF54427">
    <property type="entry name" value="NTF2-like"/>
    <property type="match status" value="2"/>
</dbReference>
<gene>
    <name evidence="2" type="ORF">SAMN05421848_0434</name>
</gene>
<accession>A0A1I1G6J2</accession>
<feature type="domain" description="SnoaL-like" evidence="1">
    <location>
        <begin position="3"/>
        <end position="124"/>
    </location>
</feature>
<dbReference type="InterPro" id="IPR032710">
    <property type="entry name" value="NTF2-like_dom_sf"/>
</dbReference>
<evidence type="ECO:0000313" key="2">
    <source>
        <dbReference type="EMBL" id="SFC07155.1"/>
    </source>
</evidence>
<keyword evidence="3" id="KW-1185">Reference proteome</keyword>
<evidence type="ECO:0000259" key="1">
    <source>
        <dbReference type="Pfam" id="PF13577"/>
    </source>
</evidence>
<dbReference type="Proteomes" id="UP000199046">
    <property type="component" value="Unassembled WGS sequence"/>
</dbReference>
<dbReference type="EMBL" id="FOLY01000001">
    <property type="protein sequence ID" value="SFC07155.1"/>
    <property type="molecule type" value="Genomic_DNA"/>
</dbReference>